<dbReference type="Pfam" id="PF07714">
    <property type="entry name" value="PK_Tyr_Ser-Thr"/>
    <property type="match status" value="1"/>
</dbReference>
<accession>A0A8H3LWG5</accession>
<reference evidence="2" key="1">
    <citation type="submission" date="2019-10" db="EMBL/GenBank/DDBJ databases">
        <title>Conservation and host-specific expression of non-tandemly repeated heterogenous ribosome RNA gene in arbuscular mycorrhizal fungi.</title>
        <authorList>
            <person name="Maeda T."/>
            <person name="Kobayashi Y."/>
            <person name="Nakagawa T."/>
            <person name="Ezawa T."/>
            <person name="Yamaguchi K."/>
            <person name="Bino T."/>
            <person name="Nishimoto Y."/>
            <person name="Shigenobu S."/>
            <person name="Kawaguchi M."/>
        </authorList>
    </citation>
    <scope>NUCLEOTIDE SEQUENCE</scope>
    <source>
        <strain evidence="2">HR1</strain>
    </source>
</reference>
<dbReference type="InterPro" id="IPR000719">
    <property type="entry name" value="Prot_kinase_dom"/>
</dbReference>
<evidence type="ECO:0000259" key="1">
    <source>
        <dbReference type="PROSITE" id="PS50011"/>
    </source>
</evidence>
<gene>
    <name evidence="2" type="ORF">RCL2_001926500</name>
</gene>
<evidence type="ECO:0000313" key="3">
    <source>
        <dbReference type="Proteomes" id="UP000615446"/>
    </source>
</evidence>
<dbReference type="PANTHER" id="PTHR44329:SF289">
    <property type="entry name" value="SERINE_THREONINE-PROTEIN KINASE VIK"/>
    <property type="match status" value="1"/>
</dbReference>
<name>A0A8H3LWG5_9GLOM</name>
<dbReference type="AlphaFoldDB" id="A0A8H3LWG5"/>
<dbReference type="GO" id="GO:0004674">
    <property type="term" value="F:protein serine/threonine kinase activity"/>
    <property type="evidence" value="ECO:0007669"/>
    <property type="project" value="TreeGrafter"/>
</dbReference>
<dbReference type="SUPFAM" id="SSF56112">
    <property type="entry name" value="Protein kinase-like (PK-like)"/>
    <property type="match status" value="1"/>
</dbReference>
<dbReference type="GO" id="GO:0005524">
    <property type="term" value="F:ATP binding"/>
    <property type="evidence" value="ECO:0007669"/>
    <property type="project" value="InterPro"/>
</dbReference>
<proteinExistence type="predicted"/>
<dbReference type="PROSITE" id="PS50011">
    <property type="entry name" value="PROTEIN_KINASE_DOM"/>
    <property type="match status" value="1"/>
</dbReference>
<dbReference type="InterPro" id="IPR051681">
    <property type="entry name" value="Ser/Thr_Kinases-Pseudokinases"/>
</dbReference>
<evidence type="ECO:0000313" key="2">
    <source>
        <dbReference type="EMBL" id="GES92488.1"/>
    </source>
</evidence>
<keyword evidence="2" id="KW-0418">Kinase</keyword>
<comment type="caution">
    <text evidence="2">The sequence shown here is derived from an EMBL/GenBank/DDBJ whole genome shotgun (WGS) entry which is preliminary data.</text>
</comment>
<protein>
    <submittedName>
        <fullName evidence="2">Kinase-like domain-containing protein</fullName>
    </submittedName>
</protein>
<dbReference type="PANTHER" id="PTHR44329">
    <property type="entry name" value="SERINE/THREONINE-PROTEIN KINASE TNNI3K-RELATED"/>
    <property type="match status" value="1"/>
</dbReference>
<feature type="domain" description="Protein kinase" evidence="1">
    <location>
        <begin position="578"/>
        <end position="838"/>
    </location>
</feature>
<sequence length="987" mass="116240">MELTSTNGSYSFDPTPRLKSSPVPILFISFGDDDYNCNYCKSKFSLTSTFQLYCKNCVFDYVNKLNDYNTYLDVHISTEEAQCIEHEPRNFYTQNSQEWCKNCSRISRFHQVVNYKFSSFFLMDYKERYEIIKCKLCGYEIESSLCPLCPNCYLISSEWIESTLDKKPIPTVYLPWWDDSSDCLCCQSDLIFKSDCQKWCSRCFTVYTGCRYCLTTNVIFGITKQSKCKKCKRVVIIDINNNEYNLEDYLIYIRLNTSNHNYIFDGVNNIDQKLGFVESVYELLRQRRRHYLYKYPVNNHYPMKANGQIHFISFSNMSNKCNYCGNNYSSTLLFEQKYCKYCLFWYIKCTKFTTQNMIGVYIITSKTQCTEHEPRKLNFCTQDIQEWCINCSEISYFKQIITRDSFDKKIIQSEKCNICENTIDQQISLMCPNCYLVSSGYLESTLTKKPIPILYLPWWDDFNYCTGCEEKFDYKYENTKWCLRCVIIYNRCRYCFTTNVIFGFTNQSQCIKCERVEHINIDENNNIYECLNSTIGTNKEIASYVNNIDKNSNPLEIYDFIKNQLNDKNMKMIEYSTTKNFRRIAEGGFGVIYEAIWEIYFGGTKVVAVKRFLNSQNISKYFINELKSFNQYRNRFKHVIKYYGITQDPNTREHMIIMQYADGGDLHNYLQENFKNVTWKEKLSIILEISRGVDFIHKENFIHRDLHSGNILLINGKWHIGDFGLSRPANIASSNNEIYGVIPYVAPEIFNGHTFSKESDIYSFGMIMWELTSGCKPFLDCNHDIHLIYKIIDGIRPEITNDSPDCFCDLINKCWDPDPSKRPHIKEIRKTVGLWAYMMKDIDHFNQAEKIRLKLIEEKKLGNKFTTKIHPGAIYTSRLLNSSTSISSSISSSSKTSFDTEQKYISKDLEFDINNAKGYYYNWNCKKKKKIKLDTNFIIYFNYQLFSSGINSTIRNSLNIQQPNTIYTNPIKQEYISKEIELDINDA</sequence>
<organism evidence="2 3">
    <name type="scientific">Rhizophagus clarus</name>
    <dbReference type="NCBI Taxonomy" id="94130"/>
    <lineage>
        <taxon>Eukaryota</taxon>
        <taxon>Fungi</taxon>
        <taxon>Fungi incertae sedis</taxon>
        <taxon>Mucoromycota</taxon>
        <taxon>Glomeromycotina</taxon>
        <taxon>Glomeromycetes</taxon>
        <taxon>Glomerales</taxon>
        <taxon>Glomeraceae</taxon>
        <taxon>Rhizophagus</taxon>
    </lineage>
</organism>
<dbReference type="Gene3D" id="1.10.510.10">
    <property type="entry name" value="Transferase(Phosphotransferase) domain 1"/>
    <property type="match status" value="1"/>
</dbReference>
<dbReference type="InterPro" id="IPR011009">
    <property type="entry name" value="Kinase-like_dom_sf"/>
</dbReference>
<dbReference type="InterPro" id="IPR001245">
    <property type="entry name" value="Ser-Thr/Tyr_kinase_cat_dom"/>
</dbReference>
<dbReference type="PRINTS" id="PR00109">
    <property type="entry name" value="TYRKINASE"/>
</dbReference>
<keyword evidence="2" id="KW-0808">Transferase</keyword>
<dbReference type="Proteomes" id="UP000615446">
    <property type="component" value="Unassembled WGS sequence"/>
</dbReference>
<dbReference type="OrthoDB" id="2413205at2759"/>
<dbReference type="EMBL" id="BLAL01000215">
    <property type="protein sequence ID" value="GES92488.1"/>
    <property type="molecule type" value="Genomic_DNA"/>
</dbReference>